<feature type="transmembrane region" description="Helical" evidence="1">
    <location>
        <begin position="116"/>
        <end position="136"/>
    </location>
</feature>
<evidence type="ECO:0000313" key="3">
    <source>
        <dbReference type="Proteomes" id="UP000198553"/>
    </source>
</evidence>
<dbReference type="EMBL" id="FOBW01000001">
    <property type="protein sequence ID" value="SEM11967.1"/>
    <property type="molecule type" value="Genomic_DNA"/>
</dbReference>
<protein>
    <submittedName>
        <fullName evidence="2">Uncharacterized protein</fullName>
    </submittedName>
</protein>
<sequence>MPQWIGWFLLLNLTSASMAYLFLYPRRKLIGFHLGMNIAMAAGGGLALGTGVILINLFPLHFIEVTISTALLGIVAGGLFGALFDYQTVLTGYINGLMMGIMSPMVGAAASEGPMFILFIEVFILSCYLLLLTSAYRS</sequence>
<keyword evidence="3" id="KW-1185">Reference proteome</keyword>
<organism evidence="2 3">
    <name type="scientific">Mesobacillus persicus</name>
    <dbReference type="NCBI Taxonomy" id="930146"/>
    <lineage>
        <taxon>Bacteria</taxon>
        <taxon>Bacillati</taxon>
        <taxon>Bacillota</taxon>
        <taxon>Bacilli</taxon>
        <taxon>Bacillales</taxon>
        <taxon>Bacillaceae</taxon>
        <taxon>Mesobacillus</taxon>
    </lineage>
</organism>
<gene>
    <name evidence="2" type="ORF">SAMN05192533_10183</name>
</gene>
<evidence type="ECO:0000256" key="1">
    <source>
        <dbReference type="SAM" id="Phobius"/>
    </source>
</evidence>
<dbReference type="RefSeq" id="WP_244532468.1">
    <property type="nucleotide sequence ID" value="NZ_FOBW01000001.1"/>
</dbReference>
<proteinExistence type="predicted"/>
<feature type="transmembrane region" description="Helical" evidence="1">
    <location>
        <begin position="65"/>
        <end position="83"/>
    </location>
</feature>
<keyword evidence="1" id="KW-0812">Transmembrane</keyword>
<keyword evidence="1" id="KW-0472">Membrane</keyword>
<feature type="transmembrane region" description="Helical" evidence="1">
    <location>
        <begin position="90"/>
        <end position="110"/>
    </location>
</feature>
<keyword evidence="1" id="KW-1133">Transmembrane helix</keyword>
<feature type="transmembrane region" description="Helical" evidence="1">
    <location>
        <begin position="36"/>
        <end position="59"/>
    </location>
</feature>
<evidence type="ECO:0000313" key="2">
    <source>
        <dbReference type="EMBL" id="SEM11967.1"/>
    </source>
</evidence>
<feature type="transmembrane region" description="Helical" evidence="1">
    <location>
        <begin position="6"/>
        <end position="24"/>
    </location>
</feature>
<dbReference type="STRING" id="930146.SAMN05192533_10183"/>
<dbReference type="AlphaFoldDB" id="A0A1H7VT33"/>
<accession>A0A1H7VT33</accession>
<name>A0A1H7VT33_9BACI</name>
<dbReference type="Proteomes" id="UP000198553">
    <property type="component" value="Unassembled WGS sequence"/>
</dbReference>
<reference evidence="3" key="1">
    <citation type="submission" date="2016-10" db="EMBL/GenBank/DDBJ databases">
        <authorList>
            <person name="Varghese N."/>
            <person name="Submissions S."/>
        </authorList>
    </citation>
    <scope>NUCLEOTIDE SEQUENCE [LARGE SCALE GENOMIC DNA]</scope>
    <source>
        <strain evidence="3">B48,IBRC-M 10115,DSM 25386,CECT 8001</strain>
    </source>
</reference>